<sequence length="811" mass="89158">MVQQSILLAFLAISCIKTTLCFQCHQVRTPRKWGTLNRAIGQVDSEPVDEKQNRDRVKQDTIVKDFENWAQNKNIKFDGLRHEQFEFLGSKIQGIKALGKVDAGKQLVQLPKKFTISTYVSEKCPFPGWISNSFWDKQPNYIRLALKLLWEKKLGENSAVQAYVDLLPDPENLDTLYYWTDEELDLLRYPVLKNSVLRQRKEWDELHKQLVSSSPGGAEGAPAPEELAWALGCVLSRAFAGARTGLQNRATLAVQLAALLAGAGLYVAQDSPWGLAAAAALALPGTLQEARTAMDPELQKSELVLLPMIDSINHQTTVETDLGFNPLTESFGISVKQSFETGEQVFISYGLKTNDELLQFFGFVEKQNPADVWAFALSDYVDPDRAELLRREGLGPFLRRLALGGGGGGGGDANDHQREHPLPQPGCWECADAERAERERRTVLQGPVVVQVKSDLMAFRIRFQRNARFVAEPAAFQLGGDNQPKTRTLPFASPLEALETPKKGGKRSSRGTLHSVAQNLLSRNVPVTESRNQSMDQLKRKHSLRHVPILSQDSLDDIRRGSQSGVVVPLPQAYKKTEGVEGSTPLHKLVKAGSQRLHSGRGGPKRRMSSGRHLGGTRAKRMSSGSGGDEDGQGSARLLKQHLNPDTAAVVSPGPAAERANGSHQELDGFEPHPALSEGLHDHDEEHHNGRESHLTTSTGNIAEQQRNSHLSVESVGGGGLGVLRDSLKRKGRKVLPGLGSSTNQLEDRITSYCAEVEHKEPSNIDGIGALQSTLEVKFSPIKGSKSKKKLQQDSEDNFSIISDQQSDYNV</sequence>
<feature type="compositionally biased region" description="Polar residues" evidence="1">
    <location>
        <begin position="798"/>
        <end position="811"/>
    </location>
</feature>
<gene>
    <name evidence="3" type="ORF">HAKA00212_LOCUS5669</name>
</gene>
<accession>A0A7S3XNH5</accession>
<feature type="compositionally biased region" description="Basic and acidic residues" evidence="1">
    <location>
        <begin position="679"/>
        <end position="694"/>
    </location>
</feature>
<dbReference type="InterPro" id="IPR046341">
    <property type="entry name" value="SET_dom_sf"/>
</dbReference>
<evidence type="ECO:0008006" key="4">
    <source>
        <dbReference type="Google" id="ProtNLM"/>
    </source>
</evidence>
<evidence type="ECO:0000256" key="1">
    <source>
        <dbReference type="SAM" id="MobiDB-lite"/>
    </source>
</evidence>
<feature type="signal peptide" evidence="2">
    <location>
        <begin position="1"/>
        <end position="21"/>
    </location>
</feature>
<dbReference type="PANTHER" id="PTHR13271:SF154">
    <property type="entry name" value="GRIP DOMAIN-CONTAINING PROTEIN"/>
    <property type="match status" value="1"/>
</dbReference>
<name>A0A7S3XNH5_HETAK</name>
<dbReference type="InterPro" id="IPR050600">
    <property type="entry name" value="SETD3_SETD6_MTase"/>
</dbReference>
<evidence type="ECO:0000313" key="3">
    <source>
        <dbReference type="EMBL" id="CAE0626993.1"/>
    </source>
</evidence>
<dbReference type="EMBL" id="HBIU01012553">
    <property type="protein sequence ID" value="CAE0626993.1"/>
    <property type="molecule type" value="Transcribed_RNA"/>
</dbReference>
<dbReference type="AlphaFoldDB" id="A0A7S3XNH5"/>
<feature type="region of interest" description="Disordered" evidence="1">
    <location>
        <begin position="592"/>
        <end position="635"/>
    </location>
</feature>
<keyword evidence="2" id="KW-0732">Signal</keyword>
<proteinExistence type="predicted"/>
<evidence type="ECO:0000256" key="2">
    <source>
        <dbReference type="SAM" id="SignalP"/>
    </source>
</evidence>
<dbReference type="SUPFAM" id="SSF82199">
    <property type="entry name" value="SET domain"/>
    <property type="match status" value="1"/>
</dbReference>
<feature type="region of interest" description="Disordered" evidence="1">
    <location>
        <begin position="783"/>
        <end position="811"/>
    </location>
</feature>
<organism evidence="3">
    <name type="scientific">Heterosigma akashiwo</name>
    <name type="common">Chromophytic alga</name>
    <name type="synonym">Heterosigma carterae</name>
    <dbReference type="NCBI Taxonomy" id="2829"/>
    <lineage>
        <taxon>Eukaryota</taxon>
        <taxon>Sar</taxon>
        <taxon>Stramenopiles</taxon>
        <taxon>Ochrophyta</taxon>
        <taxon>Raphidophyceae</taxon>
        <taxon>Chattonellales</taxon>
        <taxon>Chattonellaceae</taxon>
        <taxon>Heterosigma</taxon>
    </lineage>
</organism>
<protein>
    <recommendedName>
        <fullName evidence="4">SET domain-containing protein</fullName>
    </recommendedName>
</protein>
<feature type="chain" id="PRO_5031544457" description="SET domain-containing protein" evidence="2">
    <location>
        <begin position="22"/>
        <end position="811"/>
    </location>
</feature>
<dbReference type="Gene3D" id="3.90.1410.10">
    <property type="entry name" value="set domain protein methyltransferase, domain 1"/>
    <property type="match status" value="1"/>
</dbReference>
<dbReference type="PANTHER" id="PTHR13271">
    <property type="entry name" value="UNCHARACTERIZED PUTATIVE METHYLTRANSFERASE"/>
    <property type="match status" value="1"/>
</dbReference>
<feature type="region of interest" description="Disordered" evidence="1">
    <location>
        <begin position="647"/>
        <end position="700"/>
    </location>
</feature>
<reference evidence="3" key="1">
    <citation type="submission" date="2021-01" db="EMBL/GenBank/DDBJ databases">
        <authorList>
            <person name="Corre E."/>
            <person name="Pelletier E."/>
            <person name="Niang G."/>
            <person name="Scheremetjew M."/>
            <person name="Finn R."/>
            <person name="Kale V."/>
            <person name="Holt S."/>
            <person name="Cochrane G."/>
            <person name="Meng A."/>
            <person name="Brown T."/>
            <person name="Cohen L."/>
        </authorList>
    </citation>
    <scope>NUCLEOTIDE SEQUENCE</scope>
    <source>
        <strain evidence="3">CCMP3107</strain>
    </source>
</reference>
<dbReference type="CDD" id="cd10527">
    <property type="entry name" value="SET_LSMT"/>
    <property type="match status" value="1"/>
</dbReference>
<dbReference type="GO" id="GO:0016279">
    <property type="term" value="F:protein-lysine N-methyltransferase activity"/>
    <property type="evidence" value="ECO:0007669"/>
    <property type="project" value="TreeGrafter"/>
</dbReference>